<protein>
    <submittedName>
        <fullName evidence="4">5-methylthioadenosine/S-adenosylhomocysteine deaminase</fullName>
    </submittedName>
</protein>
<dbReference type="STRING" id="665118.SAMN02983003_0558"/>
<dbReference type="PANTHER" id="PTHR43794">
    <property type="entry name" value="AMINOHYDROLASE SSNA-RELATED"/>
    <property type="match status" value="1"/>
</dbReference>
<keyword evidence="2" id="KW-0378">Hydrolase</keyword>
<dbReference type="SUPFAM" id="SSF51556">
    <property type="entry name" value="Metallo-dependent hydrolases"/>
    <property type="match status" value="1"/>
</dbReference>
<evidence type="ECO:0000256" key="1">
    <source>
        <dbReference type="ARBA" id="ARBA00006745"/>
    </source>
</evidence>
<dbReference type="Gene3D" id="2.30.40.10">
    <property type="entry name" value="Urease, subunit C, domain 1"/>
    <property type="match status" value="1"/>
</dbReference>
<name>A0A1K2HV44_9HYPH</name>
<proteinExistence type="inferred from homology"/>
<reference evidence="4 5" key="1">
    <citation type="submission" date="2016-11" db="EMBL/GenBank/DDBJ databases">
        <authorList>
            <person name="Jaros S."/>
            <person name="Januszkiewicz K."/>
            <person name="Wedrychowicz H."/>
        </authorList>
    </citation>
    <scope>NUCLEOTIDE SEQUENCE [LARGE SCALE GENOMIC DNA]</scope>
    <source>
        <strain evidence="4 5">ATCC 23634</strain>
    </source>
</reference>
<sequence>MRHLITNACVLTVNASDEVFSPGYVLIEGERIAAVGPMSACPHGAFDLTTDAEGGFIAPGLINLHEHDYMHMMKGIAEGLLLEPWSRQVSSRSREAMEGADFVAAMRIGALEMLRTGTTTALLHPARASLELDVDGPLPPNSDLGLRQVHGIAYQIRTPVLADHPFGPAEAAENLALLAERFSRGPGQMNLAATMIECNAHHTAAGRSSDELVISGHKAASDLGLRIASHVSGGTLSMAMGFLKYKRVTGRSDVEYLDRLGVLDDSWLLIHGIHFTDQDIAIVRDRGASVVYTPTSEAIRAGGIGPWVQMLGEGIVCALGTDGPAVDYSMDMVEQMKAVVLFQNLRHRSPTALSPREALRMGTINGARALGIESWLGSIEPGKRADLVLYRRERSSQRLATDPIAAFVMASNGTDARLVLVNGRPAYDDGRFTAGIDPALIVAEARERADAINTRSGLISRAEPVWPQNAA</sequence>
<feature type="domain" description="Amidohydrolase-related" evidence="3">
    <location>
        <begin position="56"/>
        <end position="424"/>
    </location>
</feature>
<dbReference type="Pfam" id="PF01979">
    <property type="entry name" value="Amidohydro_1"/>
    <property type="match status" value="1"/>
</dbReference>
<dbReference type="InterPro" id="IPR006680">
    <property type="entry name" value="Amidohydro-rel"/>
</dbReference>
<comment type="similarity">
    <text evidence="1">Belongs to the metallo-dependent hydrolases superfamily. ATZ/TRZ family.</text>
</comment>
<evidence type="ECO:0000256" key="2">
    <source>
        <dbReference type="ARBA" id="ARBA00022801"/>
    </source>
</evidence>
<dbReference type="RefSeq" id="WP_072338864.1">
    <property type="nucleotide sequence ID" value="NZ_FPKU01000001.1"/>
</dbReference>
<dbReference type="InterPro" id="IPR011059">
    <property type="entry name" value="Metal-dep_hydrolase_composite"/>
</dbReference>
<accession>A0A1K2HV44</accession>
<organism evidence="4 5">
    <name type="scientific">Devosia enhydra</name>
    <dbReference type="NCBI Taxonomy" id="665118"/>
    <lineage>
        <taxon>Bacteria</taxon>
        <taxon>Pseudomonadati</taxon>
        <taxon>Pseudomonadota</taxon>
        <taxon>Alphaproteobacteria</taxon>
        <taxon>Hyphomicrobiales</taxon>
        <taxon>Devosiaceae</taxon>
        <taxon>Devosia</taxon>
    </lineage>
</organism>
<gene>
    <name evidence="4" type="ORF">SAMN02983003_0558</name>
</gene>
<dbReference type="Gene3D" id="3.20.20.140">
    <property type="entry name" value="Metal-dependent hydrolases"/>
    <property type="match status" value="1"/>
</dbReference>
<dbReference type="SUPFAM" id="SSF51338">
    <property type="entry name" value="Composite domain of metallo-dependent hydrolases"/>
    <property type="match status" value="1"/>
</dbReference>
<dbReference type="Proteomes" id="UP000183447">
    <property type="component" value="Unassembled WGS sequence"/>
</dbReference>
<evidence type="ECO:0000313" key="4">
    <source>
        <dbReference type="EMBL" id="SFZ81548.1"/>
    </source>
</evidence>
<dbReference type="GO" id="GO:0016810">
    <property type="term" value="F:hydrolase activity, acting on carbon-nitrogen (but not peptide) bonds"/>
    <property type="evidence" value="ECO:0007669"/>
    <property type="project" value="InterPro"/>
</dbReference>
<dbReference type="InterPro" id="IPR032466">
    <property type="entry name" value="Metal_Hydrolase"/>
</dbReference>
<dbReference type="EMBL" id="FPKU01000001">
    <property type="protein sequence ID" value="SFZ81548.1"/>
    <property type="molecule type" value="Genomic_DNA"/>
</dbReference>
<dbReference type="AlphaFoldDB" id="A0A1K2HV44"/>
<evidence type="ECO:0000313" key="5">
    <source>
        <dbReference type="Proteomes" id="UP000183447"/>
    </source>
</evidence>
<evidence type="ECO:0000259" key="3">
    <source>
        <dbReference type="Pfam" id="PF01979"/>
    </source>
</evidence>
<dbReference type="PANTHER" id="PTHR43794:SF11">
    <property type="entry name" value="AMIDOHYDROLASE-RELATED DOMAIN-CONTAINING PROTEIN"/>
    <property type="match status" value="1"/>
</dbReference>
<keyword evidence="5" id="KW-1185">Reference proteome</keyword>
<dbReference type="InterPro" id="IPR050287">
    <property type="entry name" value="MTA/SAH_deaminase"/>
</dbReference>